<dbReference type="KEGG" id="osg:BST96_07435"/>
<dbReference type="AlphaFoldDB" id="A0A1X9NIZ8"/>
<accession>A0A1X9NIZ8</accession>
<organism evidence="1 2">
    <name type="scientific">Oceanicoccus sagamiensis</name>
    <dbReference type="NCBI Taxonomy" id="716816"/>
    <lineage>
        <taxon>Bacteria</taxon>
        <taxon>Pseudomonadati</taxon>
        <taxon>Pseudomonadota</taxon>
        <taxon>Gammaproteobacteria</taxon>
        <taxon>Cellvibrionales</taxon>
        <taxon>Spongiibacteraceae</taxon>
        <taxon>Oceanicoccus</taxon>
    </lineage>
</organism>
<dbReference type="Gene3D" id="2.30.110.10">
    <property type="entry name" value="Electron Transport, Fmn-binding Protein, Chain A"/>
    <property type="match status" value="1"/>
</dbReference>
<name>A0A1X9NIZ8_9GAMM</name>
<dbReference type="Proteomes" id="UP000193450">
    <property type="component" value="Chromosome"/>
</dbReference>
<dbReference type="InterPro" id="IPR012349">
    <property type="entry name" value="Split_barrel_FMN-bd"/>
</dbReference>
<evidence type="ECO:0000313" key="1">
    <source>
        <dbReference type="EMBL" id="ARN73963.1"/>
    </source>
</evidence>
<reference evidence="1 2" key="1">
    <citation type="submission" date="2016-11" db="EMBL/GenBank/DDBJ databases">
        <title>Trade-off between light-utilization and light-protection in marine flavobacteria.</title>
        <authorList>
            <person name="Kumagai Y."/>
        </authorList>
    </citation>
    <scope>NUCLEOTIDE SEQUENCE [LARGE SCALE GENOMIC DNA]</scope>
    <source>
        <strain evidence="1 2">NBRC 107125</strain>
    </source>
</reference>
<proteinExistence type="predicted"/>
<dbReference type="OrthoDB" id="5735872at2"/>
<protein>
    <submittedName>
        <fullName evidence="1">Uncharacterized protein</fullName>
    </submittedName>
</protein>
<gene>
    <name evidence="1" type="ORF">BST96_07435</name>
</gene>
<dbReference type="STRING" id="716816.BST96_07435"/>
<dbReference type="EMBL" id="CP019343">
    <property type="protein sequence ID" value="ARN73963.1"/>
    <property type="molecule type" value="Genomic_DNA"/>
</dbReference>
<keyword evidence="2" id="KW-1185">Reference proteome</keyword>
<dbReference type="SUPFAM" id="SSF50475">
    <property type="entry name" value="FMN-binding split barrel"/>
    <property type="match status" value="1"/>
</dbReference>
<sequence>MMNSKSAASIANLDSDLRSFPIRLAVQGEDGFPHIISLWFQYRDGSFYSVTHESAWVLRQLEVNNQVGFEIASNTPPYKGVRGVGHISVSPLEDDLLEDLIDNYLGTQQSDLARWLLSRKDDEMVIRIKPNNVSHWDYSERMEGAANA</sequence>
<evidence type="ECO:0000313" key="2">
    <source>
        <dbReference type="Proteomes" id="UP000193450"/>
    </source>
</evidence>